<dbReference type="Pfam" id="PF03772">
    <property type="entry name" value="Competence"/>
    <property type="match status" value="1"/>
</dbReference>
<keyword evidence="2" id="KW-1003">Cell membrane</keyword>
<dbReference type="NCBIfam" id="TIGR00360">
    <property type="entry name" value="ComEC_N-term"/>
    <property type="match status" value="1"/>
</dbReference>
<reference evidence="9" key="1">
    <citation type="journal article" date="2014" name="Int. J. Syst. Evol. Microbiol.">
        <title>Complete genome of a new Firmicutes species belonging to the dominant human colonic microbiota ('Ruminococcus bicirculans') reveals two chromosomes and a selective capacity to utilize plant glucans.</title>
        <authorList>
            <consortium name="NISC Comparative Sequencing Program"/>
            <person name="Wegmann U."/>
            <person name="Louis P."/>
            <person name="Goesmann A."/>
            <person name="Henrissat B."/>
            <person name="Duncan S.H."/>
            <person name="Flint H.J."/>
        </authorList>
    </citation>
    <scope>NUCLEOTIDE SEQUENCE</scope>
    <source>
        <strain evidence="9">NBRC 108216</strain>
    </source>
</reference>
<feature type="transmembrane region" description="Helical" evidence="6">
    <location>
        <begin position="529"/>
        <end position="547"/>
    </location>
</feature>
<accession>A0ABQ5V233</accession>
<feature type="domain" description="ComEC/Rec2-related protein" evidence="7">
    <location>
        <begin position="247"/>
        <end position="527"/>
    </location>
</feature>
<name>A0ABQ5V233_9PROT</name>
<evidence type="ECO:0000313" key="10">
    <source>
        <dbReference type="Proteomes" id="UP001161390"/>
    </source>
</evidence>
<evidence type="ECO:0000256" key="2">
    <source>
        <dbReference type="ARBA" id="ARBA00022475"/>
    </source>
</evidence>
<dbReference type="Pfam" id="PF13567">
    <property type="entry name" value="DUF4131"/>
    <property type="match status" value="1"/>
</dbReference>
<feature type="transmembrane region" description="Helical" evidence="6">
    <location>
        <begin position="268"/>
        <end position="297"/>
    </location>
</feature>
<feature type="transmembrane region" description="Helical" evidence="6">
    <location>
        <begin position="77"/>
        <end position="95"/>
    </location>
</feature>
<protein>
    <submittedName>
        <fullName evidence="9">Competence protein ComEC</fullName>
    </submittedName>
</protein>
<keyword evidence="5 6" id="KW-0472">Membrane</keyword>
<feature type="transmembrane region" description="Helical" evidence="6">
    <location>
        <begin position="414"/>
        <end position="436"/>
    </location>
</feature>
<dbReference type="PANTHER" id="PTHR30619:SF1">
    <property type="entry name" value="RECOMBINATION PROTEIN 2"/>
    <property type="match status" value="1"/>
</dbReference>
<keyword evidence="3 6" id="KW-0812">Transmembrane</keyword>
<keyword evidence="4 6" id="KW-1133">Transmembrane helix</keyword>
<dbReference type="RefSeq" id="WP_284370747.1">
    <property type="nucleotide sequence ID" value="NZ_BSNJ01000002.1"/>
</dbReference>
<proteinExistence type="predicted"/>
<feature type="transmembrane region" description="Helical" evidence="6">
    <location>
        <begin position="55"/>
        <end position="72"/>
    </location>
</feature>
<evidence type="ECO:0000256" key="3">
    <source>
        <dbReference type="ARBA" id="ARBA00022692"/>
    </source>
</evidence>
<feature type="transmembrane region" description="Helical" evidence="6">
    <location>
        <begin position="448"/>
        <end position="472"/>
    </location>
</feature>
<dbReference type="Proteomes" id="UP001161390">
    <property type="component" value="Unassembled WGS sequence"/>
</dbReference>
<evidence type="ECO:0000256" key="4">
    <source>
        <dbReference type="ARBA" id="ARBA00022989"/>
    </source>
</evidence>
<feature type="transmembrane region" description="Helical" evidence="6">
    <location>
        <begin position="352"/>
        <end position="369"/>
    </location>
</feature>
<evidence type="ECO:0000256" key="1">
    <source>
        <dbReference type="ARBA" id="ARBA00004651"/>
    </source>
</evidence>
<evidence type="ECO:0000256" key="5">
    <source>
        <dbReference type="ARBA" id="ARBA00023136"/>
    </source>
</evidence>
<sequence>MEAFESQFRSRLQFPAAFIDMAKTVLPAQIGFELAVMSMAIGIGLYFAWPTEPSLWVIGLVLGLSLALLRFIPDLFAGLILCFVFMCAGLAWSVLHTAQSDTNPLLDERRYTVTGWVSDIEQQGGRSRLRIELTAIDPVPDTGMPSAVRIRGGRVLQSLDVGEHIAIEAVLGPLPGPAVPNGYDPARRAFFDGLAGSGFAISDPQRLTEDMSVRARLQRLIHATRHTIANHVMTRAPDRTAGVQVALLTGIRHHIPDDQTDSLRASGLAHILAISGLHMGLVAFGVFVTISLALAAIEPFSRGRDVRKIAAFIAIIASTLYLGLSGASVATQRAYIMVSVAFTAILLDRRAISIRSVAVAAFLTLLLRPEALTSVGFQMSFAAVAAMVVIFRAWDRWRPHHRSESFRDRIKRFYGSLFGTSLIAGFATGGFALLHFGRFANYGLLANMAAMSVFPLVMALGIISLILMPLGLDGLPLWLMGMLIEMMLRVSDWVSGLPGAVGTVKASAPLTIATYGLGFALACFATRRAVIIGCGVMAISLCLWVMAPRADMRISKSGRVSLIDETLAVTSSARADRYGREQFARASGEPELSWRNYHDDFANCDALACRFTHKDHVVTIVEAPSEVPDACRDSDLVVLVDRDAGPVARRGCQAMLIDQRVLSRTGGVHLIMKETLTLVPIIHPNRRNRPWGKGRRR</sequence>
<evidence type="ECO:0000313" key="9">
    <source>
        <dbReference type="EMBL" id="GLQ20302.1"/>
    </source>
</evidence>
<feature type="domain" description="DUF4131" evidence="8">
    <location>
        <begin position="53"/>
        <end position="200"/>
    </location>
</feature>
<feature type="transmembrane region" description="Helical" evidence="6">
    <location>
        <begin position="375"/>
        <end position="394"/>
    </location>
</feature>
<gene>
    <name evidence="9" type="ORF">GCM10007854_12570</name>
</gene>
<dbReference type="InterPro" id="IPR004477">
    <property type="entry name" value="ComEC_N"/>
</dbReference>
<dbReference type="InterPro" id="IPR052159">
    <property type="entry name" value="Competence_DNA_uptake"/>
</dbReference>
<comment type="subcellular location">
    <subcellularLocation>
        <location evidence="1">Cell membrane</location>
        <topology evidence="1">Multi-pass membrane protein</topology>
    </subcellularLocation>
</comment>
<comment type="caution">
    <text evidence="9">The sequence shown here is derived from an EMBL/GenBank/DDBJ whole genome shotgun (WGS) entry which is preliminary data.</text>
</comment>
<feature type="transmembrane region" description="Helical" evidence="6">
    <location>
        <begin position="493"/>
        <end position="517"/>
    </location>
</feature>
<organism evidence="9 10">
    <name type="scientific">Algimonas porphyrae</name>
    <dbReference type="NCBI Taxonomy" id="1128113"/>
    <lineage>
        <taxon>Bacteria</taxon>
        <taxon>Pseudomonadati</taxon>
        <taxon>Pseudomonadota</taxon>
        <taxon>Alphaproteobacteria</taxon>
        <taxon>Maricaulales</taxon>
        <taxon>Robiginitomaculaceae</taxon>
        <taxon>Algimonas</taxon>
    </lineage>
</organism>
<evidence type="ECO:0000256" key="6">
    <source>
        <dbReference type="SAM" id="Phobius"/>
    </source>
</evidence>
<feature type="transmembrane region" description="Helical" evidence="6">
    <location>
        <begin position="309"/>
        <end position="324"/>
    </location>
</feature>
<evidence type="ECO:0000259" key="7">
    <source>
        <dbReference type="Pfam" id="PF03772"/>
    </source>
</evidence>
<evidence type="ECO:0000259" key="8">
    <source>
        <dbReference type="Pfam" id="PF13567"/>
    </source>
</evidence>
<dbReference type="InterPro" id="IPR025405">
    <property type="entry name" value="DUF4131"/>
</dbReference>
<dbReference type="PANTHER" id="PTHR30619">
    <property type="entry name" value="DNA INTERNALIZATION/COMPETENCE PROTEIN COMEC/REC2"/>
    <property type="match status" value="1"/>
</dbReference>
<dbReference type="EMBL" id="BSNJ01000002">
    <property type="protein sequence ID" value="GLQ20302.1"/>
    <property type="molecule type" value="Genomic_DNA"/>
</dbReference>
<keyword evidence="10" id="KW-1185">Reference proteome</keyword>
<feature type="transmembrane region" description="Helical" evidence="6">
    <location>
        <begin position="30"/>
        <end position="49"/>
    </location>
</feature>
<reference evidence="9" key="2">
    <citation type="submission" date="2023-01" db="EMBL/GenBank/DDBJ databases">
        <title>Draft genome sequence of Algimonas porphyrae strain NBRC 108216.</title>
        <authorList>
            <person name="Sun Q."/>
            <person name="Mori K."/>
        </authorList>
    </citation>
    <scope>NUCLEOTIDE SEQUENCE</scope>
    <source>
        <strain evidence="9">NBRC 108216</strain>
    </source>
</reference>